<name>A0A8S5V9X6_9CAUD</name>
<reference evidence="1" key="1">
    <citation type="journal article" date="2021" name="Proc. Natl. Acad. Sci. U.S.A.">
        <title>A Catalog of Tens of Thousands of Viruses from Human Metagenomes Reveals Hidden Associations with Chronic Diseases.</title>
        <authorList>
            <person name="Tisza M.J."/>
            <person name="Buck C.B."/>
        </authorList>
    </citation>
    <scope>NUCLEOTIDE SEQUENCE</scope>
    <source>
        <strain evidence="1">CtUml7</strain>
    </source>
</reference>
<sequence>MEKQIKSIDSLPDKELKEIRKIQELIESGIITPTLIDSLMVSVVMNLFRTYFSIVDNVDDIDKELHAMLTDTVDMILKENKEFDDSDRINIMVKLIEEVNDHTNNHSLILRSLPIFHKQNEKTKSMTIENINDLAIMAVGDSAKAWISRFMKIGKPKNGYVPDKITGEA</sequence>
<protein>
    <submittedName>
        <fullName evidence="1">Uncharacterized protein</fullName>
    </submittedName>
</protein>
<proteinExistence type="predicted"/>
<evidence type="ECO:0000313" key="1">
    <source>
        <dbReference type="EMBL" id="DAG03443.1"/>
    </source>
</evidence>
<dbReference type="EMBL" id="BK016230">
    <property type="protein sequence ID" value="DAG03443.1"/>
    <property type="molecule type" value="Genomic_DNA"/>
</dbReference>
<organism evidence="1">
    <name type="scientific">Ackermannviridae sp. ctUml7</name>
    <dbReference type="NCBI Taxonomy" id="2825753"/>
    <lineage>
        <taxon>Viruses</taxon>
        <taxon>Duplodnaviria</taxon>
        <taxon>Heunggongvirae</taxon>
        <taxon>Uroviricota</taxon>
        <taxon>Caudoviricetes</taxon>
        <taxon>Pantevenvirales</taxon>
        <taxon>Ackermannviridae</taxon>
    </lineage>
</organism>
<accession>A0A8S5V9X6</accession>